<feature type="domain" description="Alpha/beta hydrolase fold-3" evidence="4">
    <location>
        <begin position="71"/>
        <end position="220"/>
    </location>
</feature>
<dbReference type="GeneID" id="110082429"/>
<organism evidence="5 6">
    <name type="scientific">Pogona vitticeps</name>
    <name type="common">central bearded dragon</name>
    <dbReference type="NCBI Taxonomy" id="103695"/>
    <lineage>
        <taxon>Eukaryota</taxon>
        <taxon>Metazoa</taxon>
        <taxon>Chordata</taxon>
        <taxon>Craniata</taxon>
        <taxon>Vertebrata</taxon>
        <taxon>Euteleostomi</taxon>
        <taxon>Lepidosauria</taxon>
        <taxon>Squamata</taxon>
        <taxon>Bifurcata</taxon>
        <taxon>Unidentata</taxon>
        <taxon>Episquamata</taxon>
        <taxon>Toxicofera</taxon>
        <taxon>Iguania</taxon>
        <taxon>Acrodonta</taxon>
        <taxon>Agamidae</taxon>
        <taxon>Amphibolurinae</taxon>
        <taxon>Pogona</taxon>
    </lineage>
</organism>
<evidence type="ECO:0000313" key="5">
    <source>
        <dbReference type="Proteomes" id="UP001652642"/>
    </source>
</evidence>
<dbReference type="OrthoDB" id="408631at2759"/>
<dbReference type="SUPFAM" id="SSF53474">
    <property type="entry name" value="alpha/beta-Hydrolases"/>
    <property type="match status" value="1"/>
</dbReference>
<dbReference type="GO" id="GO:0052689">
    <property type="term" value="F:carboxylic ester hydrolase activity"/>
    <property type="evidence" value="ECO:0007669"/>
    <property type="project" value="InterPro"/>
</dbReference>
<dbReference type="Pfam" id="PF07859">
    <property type="entry name" value="Abhydrolase_3"/>
    <property type="match status" value="2"/>
</dbReference>
<name>A0A6J0U6R2_9SAUR</name>
<dbReference type="RefSeq" id="XP_020655618.2">
    <property type="nucleotide sequence ID" value="XM_020799959.2"/>
</dbReference>
<keyword evidence="5" id="KW-1185">Reference proteome</keyword>
<dbReference type="PIRSF" id="PIRSF037251">
    <property type="entry name" value="Arylacetamide_deacetylase"/>
    <property type="match status" value="1"/>
</dbReference>
<accession>A0A6J0U6R2</accession>
<dbReference type="InterPro" id="IPR029058">
    <property type="entry name" value="AB_hydrolase_fold"/>
</dbReference>
<evidence type="ECO:0000259" key="4">
    <source>
        <dbReference type="Pfam" id="PF07859"/>
    </source>
</evidence>
<protein>
    <submittedName>
        <fullName evidence="6">Arylacetamide deacetylase-like 3</fullName>
    </submittedName>
</protein>
<evidence type="ECO:0000256" key="3">
    <source>
        <dbReference type="PIRSR" id="PIRSR037251-1"/>
    </source>
</evidence>
<dbReference type="KEGG" id="pvt:110082429"/>
<dbReference type="Gene3D" id="3.40.50.1820">
    <property type="entry name" value="alpha/beta hydrolase"/>
    <property type="match status" value="1"/>
</dbReference>
<dbReference type="PANTHER" id="PTHR48081">
    <property type="entry name" value="AB HYDROLASE SUPERFAMILY PROTEIN C4A8.06C"/>
    <property type="match status" value="1"/>
</dbReference>
<gene>
    <name evidence="6" type="primary">LOC110082429</name>
</gene>
<reference evidence="6" key="1">
    <citation type="submission" date="2025-08" db="UniProtKB">
        <authorList>
            <consortium name="RefSeq"/>
        </authorList>
    </citation>
    <scope>IDENTIFICATION</scope>
</reference>
<feature type="active site" evidence="3">
    <location>
        <position position="149"/>
    </location>
</feature>
<dbReference type="InParanoid" id="A0A6J0U6R2"/>
<sequence>MGEFSWSELDSQGKIARILHLHQEPVIINFFLRLRKPKAHPSISSKDLCFDGVPVRLYQPKAPSAGRRKGFVFYHGGCGLFGSIGTYQNICSRIAKNSDSVVVCVGYRLAPKHPYPTQQKDCYTATVHFMQHAENYGVDPSQIIIGGDSAGGNYAAAIAQKLVGRSDLPKLRAQVLIYAGLQAMDFNLPSYQQNATFPLLYRHNVVYYGLHYLGKDISLRDDVLKGSHVPEALRLKYGKWVNPDNIPERFKRRGYKRVPLAPFKPEVYKELSDILEVSFSPLFAEDSVIQQLPETLIVSCEYDVFRDDSLLYKKRLEDNGVKVSWFHVKNGFHAVMNLTNVGIYTFAAGVEILKQIADFVKCL</sequence>
<dbReference type="AlphaFoldDB" id="A0A6J0U6R2"/>
<evidence type="ECO:0000256" key="1">
    <source>
        <dbReference type="ARBA" id="ARBA00010515"/>
    </source>
</evidence>
<dbReference type="InterPro" id="IPR017157">
    <property type="entry name" value="Arylacetamide_deacetylase"/>
</dbReference>
<feature type="active site" evidence="3">
    <location>
        <position position="333"/>
    </location>
</feature>
<dbReference type="InterPro" id="IPR013094">
    <property type="entry name" value="AB_hydrolase_3"/>
</dbReference>
<keyword evidence="2" id="KW-0378">Hydrolase</keyword>
<evidence type="ECO:0000313" key="6">
    <source>
        <dbReference type="RefSeq" id="XP_020655618.2"/>
    </source>
</evidence>
<dbReference type="GO" id="GO:0016020">
    <property type="term" value="C:membrane"/>
    <property type="evidence" value="ECO:0007669"/>
    <property type="project" value="InterPro"/>
</dbReference>
<feature type="domain" description="Alpha/beta hydrolase fold-3" evidence="4">
    <location>
        <begin position="273"/>
        <end position="336"/>
    </location>
</feature>
<comment type="similarity">
    <text evidence="1">Belongs to the 'GDXG' lipolytic enzyme family.</text>
</comment>
<dbReference type="InterPro" id="IPR050300">
    <property type="entry name" value="GDXG_lipolytic_enzyme"/>
</dbReference>
<feature type="active site" evidence="3">
    <location>
        <position position="303"/>
    </location>
</feature>
<evidence type="ECO:0000256" key="2">
    <source>
        <dbReference type="ARBA" id="ARBA00022801"/>
    </source>
</evidence>
<dbReference type="Proteomes" id="UP001652642">
    <property type="component" value="Chromosome 7"/>
</dbReference>
<proteinExistence type="inferred from homology"/>
<dbReference type="PANTHER" id="PTHR48081:SF32">
    <property type="entry name" value="ALPHA_BETA HYDROLASE FOLD-3 DOMAIN-CONTAINING PROTEIN"/>
    <property type="match status" value="1"/>
</dbReference>